<dbReference type="InterPro" id="IPR038026">
    <property type="entry name" value="MtlR-like_sf"/>
</dbReference>
<sequence>MSDKGAKIGPTPEQYEQVLAVMKALMEGIASEIPGEQGARVKEIMDFRTSILSETDRGAVLMAAAFLDDKLKQLLEKRLVEDRKISRRAFEFNGSLGTFSSRIDFAYLIGVLPRNAQKDLHKIRAIRNRFAHHAAPLGYTDPKVKDFCEGLLFHGVKETAEPGSKFRRSVMGLLTHITIAIENVSHIDALPDYEVHDRSDAYATVATIFHKITGAEYPLKHEHE</sequence>
<dbReference type="Gene3D" id="1.20.120.330">
    <property type="entry name" value="Nucleotidyltransferases domain 2"/>
    <property type="match status" value="1"/>
</dbReference>
<dbReference type="SUPFAM" id="SSF158668">
    <property type="entry name" value="MtlR-like"/>
    <property type="match status" value="1"/>
</dbReference>
<dbReference type="GO" id="GO:0045892">
    <property type="term" value="P:negative regulation of DNA-templated transcription"/>
    <property type="evidence" value="ECO:0007669"/>
    <property type="project" value="TreeGrafter"/>
</dbReference>
<reference evidence="1" key="1">
    <citation type="journal article" date="2022" name="Phytopathology">
        <title>Whole genome sequencing-based tracing of a 2022 introduction and outbreak of Xanthomonas hortorum pv. pelargonii.</title>
        <authorList>
            <person name="Iruegas Bocardo F."/>
            <person name="Weisberg A.J."/>
            <person name="Riutta E.R."/>
            <person name="Kilday K.B."/>
            <person name="Bonkowski J.C."/>
            <person name="Creswell T.C."/>
            <person name="Daughtrey M."/>
            <person name="Rane K.K."/>
            <person name="Grunwald N.J."/>
            <person name="Chang J.H."/>
            <person name="Putnam M."/>
        </authorList>
    </citation>
    <scope>NUCLEOTIDE SEQUENCE</scope>
    <source>
        <strain evidence="1">22-338</strain>
    </source>
</reference>
<dbReference type="PANTHER" id="PTHR37941:SF1">
    <property type="entry name" value="FUMARASE E-RELATED"/>
    <property type="match status" value="1"/>
</dbReference>
<accession>A0A9X4BWL0</accession>
<name>A0A9X4BWL0_9XANT</name>
<protein>
    <submittedName>
        <fullName evidence="1">MltR family transcriptional regulator</fullName>
    </submittedName>
</protein>
<dbReference type="Proteomes" id="UP001140230">
    <property type="component" value="Unassembled WGS sequence"/>
</dbReference>
<proteinExistence type="predicted"/>
<dbReference type="PANTHER" id="PTHR37941">
    <property type="entry name" value="FUMARASE E-RELATED"/>
    <property type="match status" value="1"/>
</dbReference>
<dbReference type="EMBL" id="JANWTP010000207">
    <property type="protein sequence ID" value="MDC8640847.1"/>
    <property type="molecule type" value="Genomic_DNA"/>
</dbReference>
<comment type="caution">
    <text evidence="1">The sequence shown here is derived from an EMBL/GenBank/DDBJ whole genome shotgun (WGS) entry which is preliminary data.</text>
</comment>
<organism evidence="1 2">
    <name type="scientific">Xanthomonas hortorum pv. hederae</name>
    <dbReference type="NCBI Taxonomy" id="453603"/>
    <lineage>
        <taxon>Bacteria</taxon>
        <taxon>Pseudomonadati</taxon>
        <taxon>Pseudomonadota</taxon>
        <taxon>Gammaproteobacteria</taxon>
        <taxon>Lysobacterales</taxon>
        <taxon>Lysobacteraceae</taxon>
        <taxon>Xanthomonas</taxon>
    </lineage>
</organism>
<dbReference type="InterPro" id="IPR007761">
    <property type="entry name" value="MtlR-like"/>
</dbReference>
<dbReference type="AlphaFoldDB" id="A0A9X4BWL0"/>
<evidence type="ECO:0000313" key="1">
    <source>
        <dbReference type="EMBL" id="MDC8640847.1"/>
    </source>
</evidence>
<dbReference type="RefSeq" id="WP_104552447.1">
    <property type="nucleotide sequence ID" value="NZ_CP168173.1"/>
</dbReference>
<gene>
    <name evidence="1" type="ORF">NY667_24520</name>
</gene>
<evidence type="ECO:0000313" key="2">
    <source>
        <dbReference type="Proteomes" id="UP001140230"/>
    </source>
</evidence>
<reference evidence="1" key="2">
    <citation type="submission" date="2022-08" db="EMBL/GenBank/DDBJ databases">
        <authorList>
            <person name="Iruegas-Bocardo F."/>
            <person name="Weisberg A.J."/>
            <person name="Riutta E.R."/>
            <person name="Kilday K."/>
            <person name="Bonkowski J.C."/>
            <person name="Creswell T."/>
            <person name="Daughtrey M.L."/>
            <person name="Rane K."/>
            <person name="Grunwald N.J."/>
            <person name="Chang J.H."/>
            <person name="Putnam M.L."/>
        </authorList>
    </citation>
    <scope>NUCLEOTIDE SEQUENCE</scope>
    <source>
        <strain evidence="1">22-338</strain>
    </source>
</reference>